<feature type="chain" id="PRO_5001521659" evidence="2">
    <location>
        <begin position="23"/>
        <end position="114"/>
    </location>
</feature>
<name>A0A023G4A4_AMBTT</name>
<evidence type="ECO:0000256" key="1">
    <source>
        <dbReference type="SAM" id="MobiDB-lite"/>
    </source>
</evidence>
<keyword evidence="2" id="KW-0732">Signal</keyword>
<evidence type="ECO:0000256" key="2">
    <source>
        <dbReference type="SAM" id="SignalP"/>
    </source>
</evidence>
<dbReference type="AlphaFoldDB" id="A0A023G4A4"/>
<protein>
    <submittedName>
        <fullName evidence="3">Putative secreted protein</fullName>
    </submittedName>
</protein>
<feature type="compositionally biased region" description="Basic residues" evidence="1">
    <location>
        <begin position="95"/>
        <end position="108"/>
    </location>
</feature>
<feature type="region of interest" description="Disordered" evidence="1">
    <location>
        <begin position="25"/>
        <end position="114"/>
    </location>
</feature>
<proteinExistence type="evidence at transcript level"/>
<sequence>MLTLRFVFFTLALFFLADLAAAKKKDLKKKDQDIWSGPLEVDSDTYPTTRPRQKRGDRNPSKFLNGPLPVDDGAPFPIARSDRSSSEGSNDEKKAKRINGKGKRKARQKAWQEG</sequence>
<feature type="signal peptide" evidence="2">
    <location>
        <begin position="1"/>
        <end position="22"/>
    </location>
</feature>
<evidence type="ECO:0000313" key="3">
    <source>
        <dbReference type="EMBL" id="JAC27695.1"/>
    </source>
</evidence>
<feature type="compositionally biased region" description="Basic and acidic residues" evidence="1">
    <location>
        <begin position="80"/>
        <end position="94"/>
    </location>
</feature>
<accession>A0A023G4A4</accession>
<organism evidence="3">
    <name type="scientific">Amblyomma triste</name>
    <name type="common">Neotropical tick</name>
    <dbReference type="NCBI Taxonomy" id="251400"/>
    <lineage>
        <taxon>Eukaryota</taxon>
        <taxon>Metazoa</taxon>
        <taxon>Ecdysozoa</taxon>
        <taxon>Arthropoda</taxon>
        <taxon>Chelicerata</taxon>
        <taxon>Arachnida</taxon>
        <taxon>Acari</taxon>
        <taxon>Parasitiformes</taxon>
        <taxon>Ixodida</taxon>
        <taxon>Ixodoidea</taxon>
        <taxon>Ixodidae</taxon>
        <taxon>Amblyomminae</taxon>
        <taxon>Amblyomma</taxon>
    </lineage>
</organism>
<reference evidence="3" key="1">
    <citation type="submission" date="2014-03" db="EMBL/GenBank/DDBJ databases">
        <title>The sialotranscriptome of Amblyomma triste, Amblyomma parvum and Amblyomma cajennense ticks, uncovered by 454-based RNA-seq.</title>
        <authorList>
            <person name="Garcia G.R."/>
            <person name="Gardinassi L.G."/>
            <person name="Ribeiro J.M."/>
            <person name="Anatriello E."/>
            <person name="Ferreira B.R."/>
            <person name="Moreira H.N."/>
            <person name="Mafra C."/>
            <person name="Olegario M.M."/>
            <person name="Szabo P.J."/>
            <person name="Miranda-Santos I.K."/>
            <person name="Maruyama S.R."/>
        </authorList>
    </citation>
    <scope>NUCLEOTIDE SEQUENCE</scope>
    <source>
        <strain evidence="3">Mato Grasso do Sul</strain>
        <tissue evidence="3">Salivary glands</tissue>
    </source>
</reference>
<dbReference type="EMBL" id="GBBM01007723">
    <property type="protein sequence ID" value="JAC27695.1"/>
    <property type="molecule type" value="mRNA"/>
</dbReference>